<protein>
    <submittedName>
        <fullName evidence="1">Uncharacterized protein</fullName>
    </submittedName>
</protein>
<evidence type="ECO:0000313" key="1">
    <source>
        <dbReference type="EMBL" id="CDW36419.1"/>
    </source>
</evidence>
<sequence>MFYSFFKINICKKANQGAENLNSICGLDTIKAN</sequence>
<accession>A0A0K2UDU5</accession>
<name>A0A0K2UDU5_LEPSM</name>
<organism evidence="1">
    <name type="scientific">Lepeophtheirus salmonis</name>
    <name type="common">Salmon louse</name>
    <name type="synonym">Caligus salmonis</name>
    <dbReference type="NCBI Taxonomy" id="72036"/>
    <lineage>
        <taxon>Eukaryota</taxon>
        <taxon>Metazoa</taxon>
        <taxon>Ecdysozoa</taxon>
        <taxon>Arthropoda</taxon>
        <taxon>Crustacea</taxon>
        <taxon>Multicrustacea</taxon>
        <taxon>Hexanauplia</taxon>
        <taxon>Copepoda</taxon>
        <taxon>Siphonostomatoida</taxon>
        <taxon>Caligidae</taxon>
        <taxon>Lepeophtheirus</taxon>
    </lineage>
</organism>
<reference evidence="1" key="1">
    <citation type="submission" date="2014-05" db="EMBL/GenBank/DDBJ databases">
        <authorList>
            <person name="Chronopoulou M."/>
        </authorList>
    </citation>
    <scope>NUCLEOTIDE SEQUENCE</scope>
    <source>
        <tissue evidence="1">Whole organism</tissue>
    </source>
</reference>
<dbReference type="EMBL" id="HACA01019058">
    <property type="protein sequence ID" value="CDW36419.1"/>
    <property type="molecule type" value="Transcribed_RNA"/>
</dbReference>
<proteinExistence type="predicted"/>
<dbReference type="AlphaFoldDB" id="A0A0K2UDU5"/>